<keyword evidence="2" id="KW-1133">Transmembrane helix</keyword>
<proteinExistence type="predicted"/>
<evidence type="ECO:0000256" key="3">
    <source>
        <dbReference type="SAM" id="SignalP"/>
    </source>
</evidence>
<dbReference type="AlphaFoldDB" id="A0AAD5UYS1"/>
<keyword evidence="3" id="KW-0732">Signal</keyword>
<dbReference type="InterPro" id="IPR008928">
    <property type="entry name" value="6-hairpin_glycosidase_sf"/>
</dbReference>
<feature type="signal peptide" evidence="3">
    <location>
        <begin position="1"/>
        <end position="24"/>
    </location>
</feature>
<keyword evidence="2" id="KW-0812">Transmembrane</keyword>
<name>A0AAD5UYS1_9APHY</name>
<feature type="compositionally biased region" description="Polar residues" evidence="1">
    <location>
        <begin position="449"/>
        <end position="473"/>
    </location>
</feature>
<feature type="compositionally biased region" description="Low complexity" evidence="1">
    <location>
        <begin position="421"/>
        <end position="448"/>
    </location>
</feature>
<reference evidence="4" key="1">
    <citation type="submission" date="2022-07" db="EMBL/GenBank/DDBJ databases">
        <title>Genome Sequence of Physisporinus lineatus.</title>
        <authorList>
            <person name="Buettner E."/>
        </authorList>
    </citation>
    <scope>NUCLEOTIDE SEQUENCE</scope>
    <source>
        <strain evidence="4">VT162</strain>
    </source>
</reference>
<dbReference type="InterPro" id="IPR053169">
    <property type="entry name" value="MUG_Protein"/>
</dbReference>
<dbReference type="SUPFAM" id="SSF48208">
    <property type="entry name" value="Six-hairpin glycosidases"/>
    <property type="match status" value="1"/>
</dbReference>
<feature type="region of interest" description="Disordered" evidence="1">
    <location>
        <begin position="421"/>
        <end position="473"/>
    </location>
</feature>
<feature type="chain" id="PRO_5042290315" description="Glycoside hydrolase family 76 protein" evidence="3">
    <location>
        <begin position="25"/>
        <end position="683"/>
    </location>
</feature>
<comment type="caution">
    <text evidence="4">The sequence shown here is derived from an EMBL/GenBank/DDBJ whole genome shotgun (WGS) entry which is preliminary data.</text>
</comment>
<keyword evidence="2" id="KW-0472">Membrane</keyword>
<evidence type="ECO:0000256" key="2">
    <source>
        <dbReference type="SAM" id="Phobius"/>
    </source>
</evidence>
<dbReference type="Proteomes" id="UP001212997">
    <property type="component" value="Unassembled WGS sequence"/>
</dbReference>
<feature type="compositionally biased region" description="Polar residues" evidence="1">
    <location>
        <begin position="551"/>
        <end position="578"/>
    </location>
</feature>
<feature type="region of interest" description="Disordered" evidence="1">
    <location>
        <begin position="508"/>
        <end position="530"/>
    </location>
</feature>
<dbReference type="EMBL" id="JANAWD010000329">
    <property type="protein sequence ID" value="KAJ3481296.1"/>
    <property type="molecule type" value="Genomic_DNA"/>
</dbReference>
<dbReference type="PANTHER" id="PTHR47791">
    <property type="entry name" value="MEIOTICALLY UP-REGULATED GENE 191 PROTEIN"/>
    <property type="match status" value="1"/>
</dbReference>
<dbReference type="Pfam" id="PF03663">
    <property type="entry name" value="Glyco_hydro_76"/>
    <property type="match status" value="1"/>
</dbReference>
<organism evidence="4 5">
    <name type="scientific">Meripilus lineatus</name>
    <dbReference type="NCBI Taxonomy" id="2056292"/>
    <lineage>
        <taxon>Eukaryota</taxon>
        <taxon>Fungi</taxon>
        <taxon>Dikarya</taxon>
        <taxon>Basidiomycota</taxon>
        <taxon>Agaricomycotina</taxon>
        <taxon>Agaricomycetes</taxon>
        <taxon>Polyporales</taxon>
        <taxon>Meripilaceae</taxon>
        <taxon>Meripilus</taxon>
    </lineage>
</organism>
<feature type="transmembrane region" description="Helical" evidence="2">
    <location>
        <begin position="479"/>
        <end position="503"/>
    </location>
</feature>
<dbReference type="InterPro" id="IPR005198">
    <property type="entry name" value="Glyco_hydro_76"/>
</dbReference>
<evidence type="ECO:0000313" key="5">
    <source>
        <dbReference type="Proteomes" id="UP001212997"/>
    </source>
</evidence>
<evidence type="ECO:0000313" key="4">
    <source>
        <dbReference type="EMBL" id="KAJ3481296.1"/>
    </source>
</evidence>
<keyword evidence="5" id="KW-1185">Reference proteome</keyword>
<dbReference type="PANTHER" id="PTHR47791:SF1">
    <property type="entry name" value="ENDO MANNANASE, GH76 FAMILY (EUROFUNG)"/>
    <property type="match status" value="1"/>
</dbReference>
<feature type="region of interest" description="Disordered" evidence="1">
    <location>
        <begin position="550"/>
        <end position="578"/>
    </location>
</feature>
<accession>A0AAD5UYS1</accession>
<dbReference type="GO" id="GO:0005975">
    <property type="term" value="P:carbohydrate metabolic process"/>
    <property type="evidence" value="ECO:0007669"/>
    <property type="project" value="InterPro"/>
</dbReference>
<gene>
    <name evidence="4" type="ORF">NLI96_g7758</name>
</gene>
<dbReference type="Gene3D" id="1.50.10.20">
    <property type="match status" value="1"/>
</dbReference>
<sequence>MLGSWLFSQSFYLCSLILLAPISCSQVPGIPSSWRKPMLELSLDQREAIAQSVISGLLPMLNPSGQIDGKEAFQSRSTLLTPIWLAAQALTYTQTANLQCVVALHDLLVANTANNIAKDIGSIQKKFPGFYSVKNWGLAAVYAYRAYQDPNLLSIATSIWDDIYQYFVTPENAGDGSHPKRKIKFPTSCTGDNAGAVFTNPNDFNSTSVNGITVCAFLALSAHLAEITSEEKYVNASDLSASFIRANLFDGGIILDRITLNGCQYGQKVFSKNSGFYIEGLSIHASVTQSADWTSFLESLVGTTIMFSTWTGSGGIMLQENFNSEQKFEIGGDSDTSESVGIYIRGLYEAWNRNPDSDIATLIEAFINVQYNALLDFASNDSYTFSLSWRGPPPGGLIPSAQVAALDVLNAGIGIASRSLNSASSLSPPSMTGSPTTSTPSSRYVPSTASGISSESTIPTSKDQPTSSSITTSQRKFELPLIIGITSFAAIVIAAIAGGVFCLRRRHRAGSTPSNSNHDGQQDDAANPPLGRIPGIEPFYLSTIPAHRSTFRTPQNSFPEDYTSESTGSRTSLHVGSPSSARASLISARPRRFSPPHRTLASVAHKASRISRARVVQTTRSIFDRPRENVGGDREGNFRAANASEDDLSQIPVLFERLNQAISRLPPMRRHTIADTDMPPEYH</sequence>
<evidence type="ECO:0008006" key="6">
    <source>
        <dbReference type="Google" id="ProtNLM"/>
    </source>
</evidence>
<protein>
    <recommendedName>
        <fullName evidence="6">Glycoside hydrolase family 76 protein</fullName>
    </recommendedName>
</protein>
<evidence type="ECO:0000256" key="1">
    <source>
        <dbReference type="SAM" id="MobiDB-lite"/>
    </source>
</evidence>